<evidence type="ECO:0000256" key="9">
    <source>
        <dbReference type="ARBA" id="ARBA00023310"/>
    </source>
</evidence>
<keyword evidence="14" id="KW-0150">Chloroplast</keyword>
<feature type="coiled-coil region" evidence="13">
    <location>
        <begin position="60"/>
        <end position="94"/>
    </location>
</feature>
<dbReference type="EMBL" id="MF101445">
    <property type="protein sequence ID" value="ARW67026.1"/>
    <property type="molecule type" value="Genomic_DNA"/>
</dbReference>
<name>A0A1Z1MM66_9FLOR</name>
<evidence type="ECO:0000256" key="7">
    <source>
        <dbReference type="ARBA" id="ARBA00023065"/>
    </source>
</evidence>
<organism evidence="14">
    <name type="scientific">Sonderella linearis</name>
    <dbReference type="NCBI Taxonomy" id="110477"/>
    <lineage>
        <taxon>Eukaryota</taxon>
        <taxon>Rhodophyta</taxon>
        <taxon>Florideophyceae</taxon>
        <taxon>Rhodymeniophycidae</taxon>
        <taxon>Ceramiales</taxon>
        <taxon>Rhodomelaceae</taxon>
        <taxon>Sonderella</taxon>
    </lineage>
</organism>
<proteinExistence type="inferred from homology"/>
<comment type="function">
    <text evidence="10 11">F(1)F(0) ATP synthase produces ATP from ADP in the presence of a proton or sodium gradient. F-type ATPases consist of two structural domains, F(1) containing the extramembraneous catalytic core and F(0) containing the membrane proton channel, linked together by a central stalk and a peripheral stalk. During catalysis, ATP synthesis in the catalytic domain of F(1) is coupled via a rotary mechanism of the central stalk subunits to proton translocation.</text>
</comment>
<comment type="similarity">
    <text evidence="11 12">Belongs to the ATPase B chain family.</text>
</comment>
<dbReference type="RefSeq" id="YP_009397840.1">
    <property type="nucleotide sequence ID" value="NC_035289.1"/>
</dbReference>
<keyword evidence="8 11" id="KW-0472">Membrane</keyword>
<keyword evidence="9 11" id="KW-0066">ATP synthesis</keyword>
<protein>
    <recommendedName>
        <fullName evidence="11">ATP synthase subunit b, chloroplastic</fullName>
    </recommendedName>
    <alternativeName>
        <fullName evidence="11">ATP synthase F(0) sector subunit b</fullName>
    </alternativeName>
    <alternativeName>
        <fullName evidence="11">ATPase subunit I</fullName>
    </alternativeName>
</protein>
<gene>
    <name evidence="11 14" type="primary">atpF</name>
</gene>
<dbReference type="GO" id="GO:0045259">
    <property type="term" value="C:proton-transporting ATP synthase complex"/>
    <property type="evidence" value="ECO:0007669"/>
    <property type="project" value="UniProtKB-KW"/>
</dbReference>
<evidence type="ECO:0000256" key="1">
    <source>
        <dbReference type="ARBA" id="ARBA00004167"/>
    </source>
</evidence>
<dbReference type="CDD" id="cd06503">
    <property type="entry name" value="ATP-synt_Fo_b"/>
    <property type="match status" value="1"/>
</dbReference>
<dbReference type="Pfam" id="PF00430">
    <property type="entry name" value="ATP-synt_B"/>
    <property type="match status" value="1"/>
</dbReference>
<keyword evidence="11" id="KW-0793">Thylakoid</keyword>
<evidence type="ECO:0000256" key="2">
    <source>
        <dbReference type="ARBA" id="ARBA00022448"/>
    </source>
</evidence>
<comment type="subunit">
    <text evidence="11">F-type ATPases have 2 components, F(1) - the catalytic core - and F(0) - the membrane proton channel. F(1) has five subunits: alpha(3), beta(3), gamma(1), delta(1), epsilon(1). F(0) has four main subunits: a(1), b(1), b'(1) and c(10-14). The alpha and beta chains form an alternating ring which encloses part of the gamma chain. F(1) is attached to F(0) by a central stalk formed by the gamma and epsilon chains, while a peripheral stalk is formed by the delta, b and b' chains.</text>
</comment>
<keyword evidence="7 11" id="KW-0406">Ion transport</keyword>
<comment type="miscellaneous">
    <text evidence="11">In plastids the F-type ATPase is also known as CF(1)CF(0).</text>
</comment>
<dbReference type="InterPro" id="IPR002146">
    <property type="entry name" value="ATP_synth_b/b'su_bac/chlpt"/>
</dbReference>
<reference evidence="14" key="1">
    <citation type="journal article" date="2017" name="J. Phycol.">
        <title>Analysis of chloroplast genomes and a supermatrix inform reclassification of the Rhodomelaceae (Rhodophyta).</title>
        <authorList>
            <person name="Diaz-Tapia P."/>
            <person name="Maggs C.A."/>
            <person name="West J.A."/>
            <person name="Verbruggen H."/>
        </authorList>
    </citation>
    <scope>NUCLEOTIDE SEQUENCE</scope>
    <source>
        <strain evidence="14">PD1151</strain>
    </source>
</reference>
<comment type="function">
    <text evidence="11">Component of the F(0) channel, it forms part of the peripheral stalk, linking F(1) to F(0).</text>
</comment>
<keyword evidence="2 11" id="KW-0813">Transport</keyword>
<dbReference type="GO" id="GO:0009535">
    <property type="term" value="C:chloroplast thylakoid membrane"/>
    <property type="evidence" value="ECO:0007669"/>
    <property type="project" value="UniProtKB-SubCell"/>
</dbReference>
<keyword evidence="6 11" id="KW-1133">Transmembrane helix</keyword>
<keyword evidence="4 11" id="KW-0812">Transmembrane</keyword>
<evidence type="ECO:0000256" key="4">
    <source>
        <dbReference type="ARBA" id="ARBA00022692"/>
    </source>
</evidence>
<dbReference type="PANTHER" id="PTHR34264">
    <property type="entry name" value="ATP SYNTHASE SUBUNIT B, CHLOROPLASTIC"/>
    <property type="match status" value="1"/>
</dbReference>
<comment type="subcellular location">
    <subcellularLocation>
        <location evidence="1">Membrane</location>
        <topology evidence="1">Single-pass membrane protein</topology>
    </subcellularLocation>
    <subcellularLocation>
        <location evidence="11">Plastid</location>
        <location evidence="11">Chloroplast thylakoid membrane</location>
        <topology evidence="11">Single-pass membrane protein</topology>
    </subcellularLocation>
</comment>
<evidence type="ECO:0000256" key="3">
    <source>
        <dbReference type="ARBA" id="ARBA00022547"/>
    </source>
</evidence>
<dbReference type="GeneID" id="33360272"/>
<evidence type="ECO:0000256" key="6">
    <source>
        <dbReference type="ARBA" id="ARBA00022989"/>
    </source>
</evidence>
<evidence type="ECO:0000313" key="14">
    <source>
        <dbReference type="EMBL" id="ARW67026.1"/>
    </source>
</evidence>
<evidence type="ECO:0000256" key="12">
    <source>
        <dbReference type="RuleBase" id="RU003848"/>
    </source>
</evidence>
<keyword evidence="3 11" id="KW-0138">CF(0)</keyword>
<evidence type="ECO:0000256" key="10">
    <source>
        <dbReference type="ARBA" id="ARBA00025198"/>
    </source>
</evidence>
<dbReference type="PANTHER" id="PTHR34264:SF3">
    <property type="entry name" value="ATP SYNTHASE SUBUNIT B, CHLOROPLASTIC"/>
    <property type="match status" value="1"/>
</dbReference>
<accession>A0A1Z1MM66</accession>
<evidence type="ECO:0000256" key="8">
    <source>
        <dbReference type="ARBA" id="ARBA00023136"/>
    </source>
</evidence>
<dbReference type="HAMAP" id="MF_01398">
    <property type="entry name" value="ATP_synth_b_bprime"/>
    <property type="match status" value="1"/>
</dbReference>
<sequence length="178" mass="20436">MQIFEMMSQDVLHQGISFNFDFLEANVINITFLLSGLIYVLKKFLGSILSVRQSKVLFAISESEERLEQANIRLNEAQKQLNQTQIIIKQIIEEAEVTAKRVRESILKEGQFDIERLTISSKSSIRSAENQVRLQIQQQITALAIKKVGMQLRSQITSDIQDNIINNNIMKLKDEINI</sequence>
<evidence type="ECO:0000256" key="13">
    <source>
        <dbReference type="SAM" id="Coils"/>
    </source>
</evidence>
<keyword evidence="5 11" id="KW-0375">Hydrogen ion transport</keyword>
<keyword evidence="14" id="KW-0934">Plastid</keyword>
<evidence type="ECO:0000256" key="5">
    <source>
        <dbReference type="ARBA" id="ARBA00022781"/>
    </source>
</evidence>
<evidence type="ECO:0000256" key="11">
    <source>
        <dbReference type="HAMAP-Rule" id="MF_01398"/>
    </source>
</evidence>
<dbReference type="AlphaFoldDB" id="A0A1Z1MM66"/>
<dbReference type="GO" id="GO:0046933">
    <property type="term" value="F:proton-transporting ATP synthase activity, rotational mechanism"/>
    <property type="evidence" value="ECO:0007669"/>
    <property type="project" value="UniProtKB-UniRule"/>
</dbReference>
<keyword evidence="13" id="KW-0175">Coiled coil</keyword>
<geneLocation type="chloroplast" evidence="14"/>